<dbReference type="InterPro" id="IPR013783">
    <property type="entry name" value="Ig-like_fold"/>
</dbReference>
<dbReference type="PANTHER" id="PTHR15048">
    <property type="entry name" value="STARCH-BINDING DOMAIN-CONTAINING PROTEIN 1"/>
    <property type="match status" value="1"/>
</dbReference>
<dbReference type="EMBL" id="JAAGAX010000008">
    <property type="protein sequence ID" value="KAF2306372.1"/>
    <property type="molecule type" value="Genomic_DNA"/>
</dbReference>
<keyword evidence="3" id="KW-1185">Reference proteome</keyword>
<dbReference type="SUPFAM" id="SSF49452">
    <property type="entry name" value="Starch-binding domain-like"/>
    <property type="match status" value="1"/>
</dbReference>
<organism evidence="2 3">
    <name type="scientific">Hevea brasiliensis</name>
    <name type="common">Para rubber tree</name>
    <name type="synonym">Siphonia brasiliensis</name>
    <dbReference type="NCBI Taxonomy" id="3981"/>
    <lineage>
        <taxon>Eukaryota</taxon>
        <taxon>Viridiplantae</taxon>
        <taxon>Streptophyta</taxon>
        <taxon>Embryophyta</taxon>
        <taxon>Tracheophyta</taxon>
        <taxon>Spermatophyta</taxon>
        <taxon>Magnoliopsida</taxon>
        <taxon>eudicotyledons</taxon>
        <taxon>Gunneridae</taxon>
        <taxon>Pentapetalae</taxon>
        <taxon>rosids</taxon>
        <taxon>fabids</taxon>
        <taxon>Malpighiales</taxon>
        <taxon>Euphorbiaceae</taxon>
        <taxon>Crotonoideae</taxon>
        <taxon>Micrandreae</taxon>
        <taxon>Hevea</taxon>
    </lineage>
</organism>
<protein>
    <recommendedName>
        <fullName evidence="1">CBM20 domain-containing protein</fullName>
    </recommendedName>
</protein>
<reference evidence="2 3" key="1">
    <citation type="journal article" date="2020" name="Mol. Plant">
        <title>The Chromosome-Based Rubber Tree Genome Provides New Insights into Spurge Genome Evolution and Rubber Biosynthesis.</title>
        <authorList>
            <person name="Liu J."/>
            <person name="Shi C."/>
            <person name="Shi C.C."/>
            <person name="Li W."/>
            <person name="Zhang Q.J."/>
            <person name="Zhang Y."/>
            <person name="Li K."/>
            <person name="Lu H.F."/>
            <person name="Shi C."/>
            <person name="Zhu S.T."/>
            <person name="Xiao Z.Y."/>
            <person name="Nan H."/>
            <person name="Yue Y."/>
            <person name="Zhu X.G."/>
            <person name="Wu Y."/>
            <person name="Hong X.N."/>
            <person name="Fan G.Y."/>
            <person name="Tong Y."/>
            <person name="Zhang D."/>
            <person name="Mao C.L."/>
            <person name="Liu Y.L."/>
            <person name="Hao S.J."/>
            <person name="Liu W.Q."/>
            <person name="Lv M.Q."/>
            <person name="Zhang H.B."/>
            <person name="Liu Y."/>
            <person name="Hu-Tang G.R."/>
            <person name="Wang J.P."/>
            <person name="Wang J.H."/>
            <person name="Sun Y.H."/>
            <person name="Ni S.B."/>
            <person name="Chen W.B."/>
            <person name="Zhang X.C."/>
            <person name="Jiao Y.N."/>
            <person name="Eichler E.E."/>
            <person name="Li G.H."/>
            <person name="Liu X."/>
            <person name="Gao L.Z."/>
        </authorList>
    </citation>
    <scope>NUCLEOTIDE SEQUENCE [LARGE SCALE GENOMIC DNA]</scope>
    <source>
        <strain evidence="3">cv. GT1</strain>
        <tissue evidence="2">Leaf</tissue>
    </source>
</reference>
<dbReference type="InterPro" id="IPR002044">
    <property type="entry name" value="CBM20"/>
</dbReference>
<dbReference type="PANTHER" id="PTHR15048:SF0">
    <property type="entry name" value="STARCH-BINDING DOMAIN-CONTAINING PROTEIN 1"/>
    <property type="match status" value="1"/>
</dbReference>
<name>A0A6A6LY40_HEVBR</name>
<sequence>MQDSSSHVTSSTANDTCHHSTLIWIHSLMSGDQSKTVHVKFHLKKKCSFGEQFALVGDDPLFGVWDPASAIPLNWSDGHVWTLELDPIEFSKPGKLRIQLLFQKIGEDATFQKLIEEETIYDQKGEPTVDSEMLIVADNLTANSEMLVFAEALTHQNEELASDVNSYPPKEPLPPTPEKPIIVNSIPPPEEEPMFIVADNISYTKEDPVVRASHQVLGVLGRNDEKDENEAISKEKAMMAEEIVGNNGRASTEINSASMTVEGNLVTHEGDPVLVPGIPPLSVFSSEPVIRDEGETNSAFDASVGVNEGETNSAFDASVGVNDEVKNHNLPEVTA</sequence>
<dbReference type="Gene3D" id="2.60.40.10">
    <property type="entry name" value="Immunoglobulins"/>
    <property type="match status" value="1"/>
</dbReference>
<accession>A0A6A6LY40</accession>
<dbReference type="AlphaFoldDB" id="A0A6A6LY40"/>
<dbReference type="GO" id="GO:2001070">
    <property type="term" value="F:starch binding"/>
    <property type="evidence" value="ECO:0007669"/>
    <property type="project" value="InterPro"/>
</dbReference>
<dbReference type="Pfam" id="PF00686">
    <property type="entry name" value="CBM_20"/>
    <property type="match status" value="1"/>
</dbReference>
<comment type="caution">
    <text evidence="2">The sequence shown here is derived from an EMBL/GenBank/DDBJ whole genome shotgun (WGS) entry which is preliminary data.</text>
</comment>
<dbReference type="InterPro" id="IPR013784">
    <property type="entry name" value="Carb-bd-like_fold"/>
</dbReference>
<feature type="domain" description="CBM20" evidence="1">
    <location>
        <begin position="31"/>
        <end position="144"/>
    </location>
</feature>
<proteinExistence type="predicted"/>
<evidence type="ECO:0000313" key="3">
    <source>
        <dbReference type="Proteomes" id="UP000467840"/>
    </source>
</evidence>
<dbReference type="Proteomes" id="UP000467840">
    <property type="component" value="Chromosome 9"/>
</dbReference>
<evidence type="ECO:0000313" key="2">
    <source>
        <dbReference type="EMBL" id="KAF2306372.1"/>
    </source>
</evidence>
<evidence type="ECO:0000259" key="1">
    <source>
        <dbReference type="PROSITE" id="PS51166"/>
    </source>
</evidence>
<dbReference type="PROSITE" id="PS51166">
    <property type="entry name" value="CBM20"/>
    <property type="match status" value="1"/>
</dbReference>
<gene>
    <name evidence="2" type="ORF">GH714_017173</name>
</gene>
<dbReference type="GO" id="GO:0016020">
    <property type="term" value="C:membrane"/>
    <property type="evidence" value="ECO:0007669"/>
    <property type="project" value="TreeGrafter"/>
</dbReference>